<accession>A0A7X8TNN5</accession>
<proteinExistence type="predicted"/>
<dbReference type="PANTHER" id="PTHR21366:SF14">
    <property type="entry name" value="GLYOXALASE DOMAIN-CONTAINING PROTEIN 5"/>
    <property type="match status" value="1"/>
</dbReference>
<dbReference type="InterPro" id="IPR029068">
    <property type="entry name" value="Glyas_Bleomycin-R_OHBP_Dase"/>
</dbReference>
<keyword evidence="3" id="KW-1185">Reference proteome</keyword>
<dbReference type="Pfam" id="PF00903">
    <property type="entry name" value="Glyoxalase"/>
    <property type="match status" value="1"/>
</dbReference>
<evidence type="ECO:0000313" key="2">
    <source>
        <dbReference type="EMBL" id="NLS11880.1"/>
    </source>
</evidence>
<protein>
    <submittedName>
        <fullName evidence="2">VOC family protein</fullName>
    </submittedName>
</protein>
<dbReference type="InterPro" id="IPR037523">
    <property type="entry name" value="VOC_core"/>
</dbReference>
<dbReference type="Proteomes" id="UP000535589">
    <property type="component" value="Unassembled WGS sequence"/>
</dbReference>
<dbReference type="PROSITE" id="PS51819">
    <property type="entry name" value="VOC"/>
    <property type="match status" value="1"/>
</dbReference>
<name>A0A7X8TNN5_9VIBR</name>
<dbReference type="InterPro" id="IPR050383">
    <property type="entry name" value="GlyoxalaseI/FosfomycinResist"/>
</dbReference>
<evidence type="ECO:0000259" key="1">
    <source>
        <dbReference type="PROSITE" id="PS51819"/>
    </source>
</evidence>
<gene>
    <name evidence="2" type="ORF">HGP28_03110</name>
</gene>
<dbReference type="EMBL" id="JABAIK010000002">
    <property type="protein sequence ID" value="NLS11880.1"/>
    <property type="molecule type" value="Genomic_DNA"/>
</dbReference>
<reference evidence="2 3" key="1">
    <citation type="submission" date="2020-04" db="EMBL/GenBank/DDBJ databases">
        <title>Vibrio sp. SM6, a novel species isolated from seawater.</title>
        <authorList>
            <person name="Wang X."/>
        </authorList>
    </citation>
    <scope>NUCLEOTIDE SEQUENCE [LARGE SCALE GENOMIC DNA]</scope>
    <source>
        <strain evidence="2 3">SM6</strain>
    </source>
</reference>
<sequence>MKTPLPSGEFHPPLLGLDHIVLRTDDITAMRHFYQTVLGCVFERALPHLGLTQLRAGSALIDLVEVNSELGRQGGKSPSQNGRNMDHFCLTLAPCDEAALLAHLRHHHIPIEPTNNPFIERYGAYGFGRSIYIRDPQGNVVELKPLADSSSRDTHPI</sequence>
<dbReference type="AlphaFoldDB" id="A0A7X8TNN5"/>
<dbReference type="PANTHER" id="PTHR21366">
    <property type="entry name" value="GLYOXALASE FAMILY PROTEIN"/>
    <property type="match status" value="1"/>
</dbReference>
<organism evidence="2 3">
    <name type="scientific">Vibrio agarilyticus</name>
    <dbReference type="NCBI Taxonomy" id="2726741"/>
    <lineage>
        <taxon>Bacteria</taxon>
        <taxon>Pseudomonadati</taxon>
        <taxon>Pseudomonadota</taxon>
        <taxon>Gammaproteobacteria</taxon>
        <taxon>Vibrionales</taxon>
        <taxon>Vibrionaceae</taxon>
        <taxon>Vibrio</taxon>
    </lineage>
</organism>
<dbReference type="Gene3D" id="3.10.180.10">
    <property type="entry name" value="2,3-Dihydroxybiphenyl 1,2-Dioxygenase, domain 1"/>
    <property type="match status" value="1"/>
</dbReference>
<feature type="domain" description="VOC" evidence="1">
    <location>
        <begin position="16"/>
        <end position="146"/>
    </location>
</feature>
<dbReference type="InterPro" id="IPR004360">
    <property type="entry name" value="Glyas_Fos-R_dOase_dom"/>
</dbReference>
<dbReference type="RefSeq" id="WP_168834974.1">
    <property type="nucleotide sequence ID" value="NZ_JABAIK010000002.1"/>
</dbReference>
<evidence type="ECO:0000313" key="3">
    <source>
        <dbReference type="Proteomes" id="UP000535589"/>
    </source>
</evidence>
<comment type="caution">
    <text evidence="2">The sequence shown here is derived from an EMBL/GenBank/DDBJ whole genome shotgun (WGS) entry which is preliminary data.</text>
</comment>
<dbReference type="SUPFAM" id="SSF54593">
    <property type="entry name" value="Glyoxalase/Bleomycin resistance protein/Dihydroxybiphenyl dioxygenase"/>
    <property type="match status" value="1"/>
</dbReference>